<accession>B3S169</accession>
<feature type="compositionally biased region" description="Polar residues" evidence="1">
    <location>
        <begin position="140"/>
        <end position="154"/>
    </location>
</feature>
<dbReference type="Proteomes" id="UP000009022">
    <property type="component" value="Unassembled WGS sequence"/>
</dbReference>
<evidence type="ECO:0000313" key="3">
    <source>
        <dbReference type="EMBL" id="EDV23187.1"/>
    </source>
</evidence>
<dbReference type="InParanoid" id="B3S169"/>
<keyword evidence="2" id="KW-0812">Transmembrane</keyword>
<keyword evidence="2" id="KW-1133">Transmembrane helix</keyword>
<organism evidence="3 4">
    <name type="scientific">Trichoplax adhaerens</name>
    <name type="common">Trichoplax reptans</name>
    <dbReference type="NCBI Taxonomy" id="10228"/>
    <lineage>
        <taxon>Eukaryota</taxon>
        <taxon>Metazoa</taxon>
        <taxon>Placozoa</taxon>
        <taxon>Uniplacotomia</taxon>
        <taxon>Trichoplacea</taxon>
        <taxon>Trichoplacidae</taxon>
        <taxon>Trichoplax</taxon>
    </lineage>
</organism>
<feature type="transmembrane region" description="Helical" evidence="2">
    <location>
        <begin position="85"/>
        <end position="102"/>
    </location>
</feature>
<evidence type="ECO:0000256" key="1">
    <source>
        <dbReference type="SAM" id="MobiDB-lite"/>
    </source>
</evidence>
<dbReference type="RefSeq" id="XP_002114097.1">
    <property type="nucleotide sequence ID" value="XM_002114061.1"/>
</dbReference>
<dbReference type="CTD" id="6755310"/>
<gene>
    <name evidence="3" type="ORF">TRIADDRAFT_58217</name>
</gene>
<reference evidence="3 4" key="1">
    <citation type="journal article" date="2008" name="Nature">
        <title>The Trichoplax genome and the nature of placozoans.</title>
        <authorList>
            <person name="Srivastava M."/>
            <person name="Begovic E."/>
            <person name="Chapman J."/>
            <person name="Putnam N.H."/>
            <person name="Hellsten U."/>
            <person name="Kawashima T."/>
            <person name="Kuo A."/>
            <person name="Mitros T."/>
            <person name="Salamov A."/>
            <person name="Carpenter M.L."/>
            <person name="Signorovitch A.Y."/>
            <person name="Moreno M.A."/>
            <person name="Kamm K."/>
            <person name="Grimwood J."/>
            <person name="Schmutz J."/>
            <person name="Shapiro H."/>
            <person name="Grigoriev I.V."/>
            <person name="Buss L.W."/>
            <person name="Schierwater B."/>
            <person name="Dellaporta S.L."/>
            <person name="Rokhsar D.S."/>
        </authorList>
    </citation>
    <scope>NUCLEOTIDE SEQUENCE [LARGE SCALE GENOMIC DNA]</scope>
    <source>
        <strain evidence="3 4">Grell-BS-1999</strain>
    </source>
</reference>
<dbReference type="KEGG" id="tad:TRIADDRAFT_58217"/>
<dbReference type="GeneID" id="6755310"/>
<dbReference type="EMBL" id="DS985247">
    <property type="protein sequence ID" value="EDV23187.1"/>
    <property type="molecule type" value="Genomic_DNA"/>
</dbReference>
<feature type="region of interest" description="Disordered" evidence="1">
    <location>
        <begin position="123"/>
        <end position="193"/>
    </location>
</feature>
<sequence>MNAYIFSAKTRLGTFLSNIVPQHFFLRESQSFKSFKLNFMFLLGHKPAGYRYFIAALDLPLAVAFGMYVYLCINAPSDNRIKPTIVSFTVLAFLALLSAGYFETTMRSVYISAYLRAVQIRNRRNQRRSRNTNTPTNTNANVESSYVDNYSNPPVANPSAMPSRSAVDEPPTAPMDPPPYDDDDDDDVKPLVP</sequence>
<evidence type="ECO:0000256" key="2">
    <source>
        <dbReference type="SAM" id="Phobius"/>
    </source>
</evidence>
<protein>
    <submittedName>
        <fullName evidence="3">Uncharacterized protein</fullName>
    </submittedName>
</protein>
<keyword evidence="2" id="KW-0472">Membrane</keyword>
<dbReference type="HOGENOM" id="CLU_1410504_0_0_1"/>
<proteinExistence type="predicted"/>
<dbReference type="AlphaFoldDB" id="B3S169"/>
<keyword evidence="4" id="KW-1185">Reference proteome</keyword>
<feature type="transmembrane region" description="Helical" evidence="2">
    <location>
        <begin position="50"/>
        <end position="73"/>
    </location>
</feature>
<name>B3S169_TRIAD</name>
<evidence type="ECO:0000313" key="4">
    <source>
        <dbReference type="Proteomes" id="UP000009022"/>
    </source>
</evidence>